<reference evidence="2" key="2">
    <citation type="submission" date="2023-05" db="EMBL/GenBank/DDBJ databases">
        <authorList>
            <consortium name="Lawrence Berkeley National Laboratory"/>
            <person name="Steindorff A."/>
            <person name="Hensen N."/>
            <person name="Bonometti L."/>
            <person name="Westerberg I."/>
            <person name="Brannstrom I.O."/>
            <person name="Guillou S."/>
            <person name="Cros-Aarteil S."/>
            <person name="Calhoun S."/>
            <person name="Haridas S."/>
            <person name="Kuo A."/>
            <person name="Mondo S."/>
            <person name="Pangilinan J."/>
            <person name="Riley R."/>
            <person name="Labutti K."/>
            <person name="Andreopoulos B."/>
            <person name="Lipzen A."/>
            <person name="Chen C."/>
            <person name="Yanf M."/>
            <person name="Daum C."/>
            <person name="Ng V."/>
            <person name="Clum A."/>
            <person name="Ohm R."/>
            <person name="Martin F."/>
            <person name="Silar P."/>
            <person name="Natvig D."/>
            <person name="Lalanne C."/>
            <person name="Gautier V."/>
            <person name="Ament-Velasquez S.L."/>
            <person name="Kruys A."/>
            <person name="Hutchinson M.I."/>
            <person name="Powell A.J."/>
            <person name="Barry K."/>
            <person name="Miller A.N."/>
            <person name="Grigoriev I.V."/>
            <person name="Debuchy R."/>
            <person name="Gladieux P."/>
            <person name="Thoren M.H."/>
            <person name="Johannesson H."/>
        </authorList>
    </citation>
    <scope>NUCLEOTIDE SEQUENCE</scope>
    <source>
        <strain evidence="2">PSN293</strain>
    </source>
</reference>
<evidence type="ECO:0000313" key="2">
    <source>
        <dbReference type="EMBL" id="KAK4214969.1"/>
    </source>
</evidence>
<protein>
    <submittedName>
        <fullName evidence="2">Heterokaryon incompatibility protein-domain-containing protein</fullName>
    </submittedName>
</protein>
<dbReference type="Pfam" id="PF06985">
    <property type="entry name" value="HET"/>
    <property type="match status" value="1"/>
</dbReference>
<accession>A0AAN6Y960</accession>
<gene>
    <name evidence="2" type="ORF">QBC37DRAFT_138760</name>
</gene>
<name>A0AAN6Y960_9PEZI</name>
<reference evidence="2" key="1">
    <citation type="journal article" date="2023" name="Mol. Phylogenet. Evol.">
        <title>Genome-scale phylogeny and comparative genomics of the fungal order Sordariales.</title>
        <authorList>
            <person name="Hensen N."/>
            <person name="Bonometti L."/>
            <person name="Westerberg I."/>
            <person name="Brannstrom I.O."/>
            <person name="Guillou S."/>
            <person name="Cros-Aarteil S."/>
            <person name="Calhoun S."/>
            <person name="Haridas S."/>
            <person name="Kuo A."/>
            <person name="Mondo S."/>
            <person name="Pangilinan J."/>
            <person name="Riley R."/>
            <person name="LaButti K."/>
            <person name="Andreopoulos B."/>
            <person name="Lipzen A."/>
            <person name="Chen C."/>
            <person name="Yan M."/>
            <person name="Daum C."/>
            <person name="Ng V."/>
            <person name="Clum A."/>
            <person name="Steindorff A."/>
            <person name="Ohm R.A."/>
            <person name="Martin F."/>
            <person name="Silar P."/>
            <person name="Natvig D.O."/>
            <person name="Lalanne C."/>
            <person name="Gautier V."/>
            <person name="Ament-Velasquez S.L."/>
            <person name="Kruys A."/>
            <person name="Hutchinson M.I."/>
            <person name="Powell A.J."/>
            <person name="Barry K."/>
            <person name="Miller A.N."/>
            <person name="Grigoriev I.V."/>
            <person name="Debuchy R."/>
            <person name="Gladieux P."/>
            <person name="Hiltunen Thoren M."/>
            <person name="Johannesson H."/>
        </authorList>
    </citation>
    <scope>NUCLEOTIDE SEQUENCE</scope>
    <source>
        <strain evidence="2">PSN293</strain>
    </source>
</reference>
<dbReference type="AlphaFoldDB" id="A0AAN6Y960"/>
<keyword evidence="3" id="KW-1185">Reference proteome</keyword>
<feature type="domain" description="Heterokaryon incompatibility" evidence="1">
    <location>
        <begin position="258"/>
        <end position="412"/>
    </location>
</feature>
<comment type="caution">
    <text evidence="2">The sequence shown here is derived from an EMBL/GenBank/DDBJ whole genome shotgun (WGS) entry which is preliminary data.</text>
</comment>
<evidence type="ECO:0000313" key="3">
    <source>
        <dbReference type="Proteomes" id="UP001301769"/>
    </source>
</evidence>
<proteinExistence type="predicted"/>
<organism evidence="2 3">
    <name type="scientific">Rhypophila decipiens</name>
    <dbReference type="NCBI Taxonomy" id="261697"/>
    <lineage>
        <taxon>Eukaryota</taxon>
        <taxon>Fungi</taxon>
        <taxon>Dikarya</taxon>
        <taxon>Ascomycota</taxon>
        <taxon>Pezizomycotina</taxon>
        <taxon>Sordariomycetes</taxon>
        <taxon>Sordariomycetidae</taxon>
        <taxon>Sordariales</taxon>
        <taxon>Naviculisporaceae</taxon>
        <taxon>Rhypophila</taxon>
    </lineage>
</organism>
<evidence type="ECO:0000259" key="1">
    <source>
        <dbReference type="Pfam" id="PF06985"/>
    </source>
</evidence>
<dbReference type="Proteomes" id="UP001301769">
    <property type="component" value="Unassembled WGS sequence"/>
</dbReference>
<dbReference type="EMBL" id="MU858085">
    <property type="protein sequence ID" value="KAK4214969.1"/>
    <property type="molecule type" value="Genomic_DNA"/>
</dbReference>
<dbReference type="PANTHER" id="PTHR33112">
    <property type="entry name" value="DOMAIN PROTEIN, PUTATIVE-RELATED"/>
    <property type="match status" value="1"/>
</dbReference>
<sequence>MTSIKPAPAPSLRPGLLRHARWVNDIITQKLIQASDHSHRKHAEYSEHAEQCCRPAPRVDYRRIKCNEYGQRQCKGCDQVSELLRWGEAQRRRDAEYTGSSDSRVIHANYRELDMCARVSCCDTCQTLRRAFLLSRITGLDAARLEDPDKQWPIYAVLDMSPAGDNLTLTVESPNGVVFTATAPLRQQRNVVKENPTKGGERMRADFHELRKVVLDCHEKHECSSKYRWSDANPTWLLEILPDNEIQLVPGPVEPVDYVVLSYSWGDPTTMPAAEWARIKAGGTKSKNGLPVPERRRPFARTQLPEVMQDAISITESLGFHHIWIDNVCIPKGTNWDTEASLMHEVYGNAAFTLVASSSTKATDPLLIDRLAWKQRSKASKLRSQWLYSADMTLDEVRLGSPVSQRGWTLQEERLSPRILYWTGQRWYWSCPERQVTELSELSCPNPRGGKAGWSLPHRFLEVCRSGDDQQLHQEWSDIVEAYSRRDLAQPKDRFLAISGLAVRFFNAKAEWGKTRVTEEYLAGLWRDRFAQHLAWSVSQAGRSEENLQHIAPSWSWASLPMCLPVKAKHEVEFKQAEDFKFVGTRFDSATTTDWFTRQLTGDSVDFRERGAAIEERGRHVKTVEVQGRVRRFIPEGSEKVRWSDIEWKRGAREGFNFRVRPGRHLHARNIQDGRIVAKEAHGGEVVGQLDYLDVVDGHETKRLGVGLPDGAETDLMCLEVGELAMLLLQRVPGGVETYRRVGVCIGYTNRRGFFYGCETRNILLA</sequence>
<dbReference type="InterPro" id="IPR010730">
    <property type="entry name" value="HET"/>
</dbReference>
<dbReference type="PANTHER" id="PTHR33112:SF16">
    <property type="entry name" value="HETEROKARYON INCOMPATIBILITY DOMAIN-CONTAINING PROTEIN"/>
    <property type="match status" value="1"/>
</dbReference>